<dbReference type="OrthoDB" id="672903at2759"/>
<evidence type="ECO:0000256" key="1">
    <source>
        <dbReference type="SAM" id="MobiDB-lite"/>
    </source>
</evidence>
<comment type="caution">
    <text evidence="2">The sequence shown here is derived from an EMBL/GenBank/DDBJ whole genome shotgun (WGS) entry which is preliminary data.</text>
</comment>
<accession>A0A7J6V9A8</accession>
<feature type="non-terminal residue" evidence="2">
    <location>
        <position position="1"/>
    </location>
</feature>
<evidence type="ECO:0000313" key="2">
    <source>
        <dbReference type="EMBL" id="KAF5181258.1"/>
    </source>
</evidence>
<evidence type="ECO:0000313" key="3">
    <source>
        <dbReference type="Proteomes" id="UP000554482"/>
    </source>
</evidence>
<proteinExistence type="predicted"/>
<protein>
    <submittedName>
        <fullName evidence="2">T1N6.14 protein</fullName>
    </submittedName>
</protein>
<dbReference type="Proteomes" id="UP000554482">
    <property type="component" value="Unassembled WGS sequence"/>
</dbReference>
<feature type="region of interest" description="Disordered" evidence="1">
    <location>
        <begin position="72"/>
        <end position="106"/>
    </location>
</feature>
<gene>
    <name evidence="2" type="ORF">FRX31_029155</name>
</gene>
<name>A0A7J6V9A8_THATH</name>
<dbReference type="PANTHER" id="PTHR35459:SF2">
    <property type="entry name" value="T1N6.14 PROTEIN"/>
    <property type="match status" value="1"/>
</dbReference>
<organism evidence="2 3">
    <name type="scientific">Thalictrum thalictroides</name>
    <name type="common">Rue-anemone</name>
    <name type="synonym">Anemone thalictroides</name>
    <dbReference type="NCBI Taxonomy" id="46969"/>
    <lineage>
        <taxon>Eukaryota</taxon>
        <taxon>Viridiplantae</taxon>
        <taxon>Streptophyta</taxon>
        <taxon>Embryophyta</taxon>
        <taxon>Tracheophyta</taxon>
        <taxon>Spermatophyta</taxon>
        <taxon>Magnoliopsida</taxon>
        <taxon>Ranunculales</taxon>
        <taxon>Ranunculaceae</taxon>
        <taxon>Thalictroideae</taxon>
        <taxon>Thalictrum</taxon>
    </lineage>
</organism>
<keyword evidence="3" id="KW-1185">Reference proteome</keyword>
<dbReference type="PANTHER" id="PTHR35459">
    <property type="entry name" value="T1N6.14 PROTEIN"/>
    <property type="match status" value="1"/>
</dbReference>
<dbReference type="AlphaFoldDB" id="A0A7J6V9A8"/>
<sequence>KKRKAVDNVDNPNANYFKLRALVRDLRPHFIEVLRTPDFRTSKAAHEIRKKMKRVMDVCKKMTIETASIEMSKKPYESETVSVEDQEVTENSAELPLSGNDSEKLEDGQIQGSYVVGGSNLGWNFIMYPSNKPVYYGVSKESRQNSMKTNVTS</sequence>
<reference evidence="2 3" key="1">
    <citation type="submission" date="2020-06" db="EMBL/GenBank/DDBJ databases">
        <title>Transcriptomic and genomic resources for Thalictrum thalictroides and T. hernandezii: Facilitating candidate gene discovery in an emerging model plant lineage.</title>
        <authorList>
            <person name="Arias T."/>
            <person name="Riano-Pachon D.M."/>
            <person name="Di Stilio V.S."/>
        </authorList>
    </citation>
    <scope>NUCLEOTIDE SEQUENCE [LARGE SCALE GENOMIC DNA]</scope>
    <source>
        <strain evidence="3">cv. WT478/WT964</strain>
        <tissue evidence="2">Leaves</tissue>
    </source>
</reference>
<dbReference type="EMBL" id="JABWDY010036373">
    <property type="protein sequence ID" value="KAF5181258.1"/>
    <property type="molecule type" value="Genomic_DNA"/>
</dbReference>